<protein>
    <submittedName>
        <fullName evidence="1">Uncharacterized protein</fullName>
    </submittedName>
</protein>
<name>A0ABU2JUA0_9ACTN</name>
<dbReference type="EMBL" id="JAVREO010000011">
    <property type="protein sequence ID" value="MDT0268570.1"/>
    <property type="molecule type" value="Genomic_DNA"/>
</dbReference>
<sequence length="188" mass="20690">MDIREFGVTPGEGAAGGGFATDVSDCDVPAFDMPLWQRLLATGETDTDDSLAGFMYLRVNYYDSAAAWDERFRIARDAWAAETTGVEGRQVMEERTLTGDWDGGQLVLAGTVPDSFATLRFLRGTILDGGWSITAEINYDADPLIWWREQTERVYPFTDEELAAWLGDTYLPRVHAAVVAAVSEHPGG</sequence>
<gene>
    <name evidence="1" type="ORF">RM844_19980</name>
</gene>
<dbReference type="Proteomes" id="UP001183410">
    <property type="component" value="Unassembled WGS sequence"/>
</dbReference>
<comment type="caution">
    <text evidence="1">The sequence shown here is derived from an EMBL/GenBank/DDBJ whole genome shotgun (WGS) entry which is preliminary data.</text>
</comment>
<accession>A0ABU2JUA0</accession>
<evidence type="ECO:0000313" key="2">
    <source>
        <dbReference type="Proteomes" id="UP001183410"/>
    </source>
</evidence>
<evidence type="ECO:0000313" key="1">
    <source>
        <dbReference type="EMBL" id="MDT0268570.1"/>
    </source>
</evidence>
<proteinExistence type="predicted"/>
<keyword evidence="2" id="KW-1185">Reference proteome</keyword>
<dbReference type="RefSeq" id="WP_311668654.1">
    <property type="nucleotide sequence ID" value="NZ_JAVREO010000011.1"/>
</dbReference>
<reference evidence="2" key="1">
    <citation type="submission" date="2023-07" db="EMBL/GenBank/DDBJ databases">
        <title>30 novel species of actinomycetes from the DSMZ collection.</title>
        <authorList>
            <person name="Nouioui I."/>
        </authorList>
    </citation>
    <scope>NUCLEOTIDE SEQUENCE [LARGE SCALE GENOMIC DNA]</scope>
    <source>
        <strain evidence="2">DSM 44915</strain>
    </source>
</reference>
<organism evidence="1 2">
    <name type="scientific">Streptomyces chisholmiae</name>
    <dbReference type="NCBI Taxonomy" id="3075540"/>
    <lineage>
        <taxon>Bacteria</taxon>
        <taxon>Bacillati</taxon>
        <taxon>Actinomycetota</taxon>
        <taxon>Actinomycetes</taxon>
        <taxon>Kitasatosporales</taxon>
        <taxon>Streptomycetaceae</taxon>
        <taxon>Streptomyces</taxon>
    </lineage>
</organism>